<evidence type="ECO:0000313" key="6">
    <source>
        <dbReference type="Proteomes" id="UP000002051"/>
    </source>
</evidence>
<keyword evidence="2" id="KW-1133">Transmembrane helix</keyword>
<dbReference type="EMBL" id="CM001218">
    <property type="protein sequence ID" value="AES67326.1"/>
    <property type="molecule type" value="Genomic_DNA"/>
</dbReference>
<dbReference type="EMBL" id="PSQE01000002">
    <property type="protein sequence ID" value="RHN75627.1"/>
    <property type="molecule type" value="Genomic_DNA"/>
</dbReference>
<reference evidence="7" key="4">
    <citation type="journal article" date="2018" name="Nat. Plants">
        <title>Whole-genome landscape of Medicago truncatula symbiotic genes.</title>
        <authorList>
            <person name="Pecrix Y."/>
            <person name="Staton S.E."/>
            <person name="Sallet E."/>
            <person name="Lelandais-Briere C."/>
            <person name="Moreau S."/>
            <person name="Carrere S."/>
            <person name="Blein T."/>
            <person name="Jardinaud M.F."/>
            <person name="Latrasse D."/>
            <person name="Zouine M."/>
            <person name="Zahm M."/>
            <person name="Kreplak J."/>
            <person name="Mayjonade B."/>
            <person name="Satge C."/>
            <person name="Perez M."/>
            <person name="Cauet S."/>
            <person name="Marande W."/>
            <person name="Chantry-Darmon C."/>
            <person name="Lopez-Roques C."/>
            <person name="Bouchez O."/>
            <person name="Berard A."/>
            <person name="Debelle F."/>
            <person name="Munos S."/>
            <person name="Bendahmane A."/>
            <person name="Berges H."/>
            <person name="Niebel A."/>
            <person name="Buitink J."/>
            <person name="Frugier F."/>
            <person name="Benhamed M."/>
            <person name="Crespi M."/>
            <person name="Gouzy J."/>
            <person name="Gamas P."/>
        </authorList>
    </citation>
    <scope>NUCLEOTIDE SEQUENCE [LARGE SCALE GENOMIC DNA]</scope>
    <source>
        <strain evidence="7">cv. Jemalong A17</strain>
    </source>
</reference>
<reference evidence="5" key="3">
    <citation type="submission" date="2015-04" db="UniProtKB">
        <authorList>
            <consortium name="EnsemblPlants"/>
        </authorList>
    </citation>
    <scope>IDENTIFICATION</scope>
    <source>
        <strain evidence="5">cv. Jemalong A17</strain>
    </source>
</reference>
<keyword evidence="2" id="KW-0472">Membrane</keyword>
<keyword evidence="2 3" id="KW-0812">Transmembrane</keyword>
<evidence type="ECO:0000313" key="3">
    <source>
        <dbReference type="EMBL" id="AES67326.1"/>
    </source>
</evidence>
<evidence type="ECO:0000313" key="4">
    <source>
        <dbReference type="EMBL" id="RHN75627.1"/>
    </source>
</evidence>
<dbReference type="Proteomes" id="UP000265566">
    <property type="component" value="Chromosome 2"/>
</dbReference>
<feature type="transmembrane region" description="Helical" evidence="2">
    <location>
        <begin position="184"/>
        <end position="201"/>
    </location>
</feature>
<sequence length="231" mass="25792">MKSVSKNKFLTCFRPVIDLDDMLESETVPAPSTSRRKHATQNSATNSMSLDQNSPKSIQNQVAGHPPKQTLSKVIKAVMFQIILNTRANKKNLYSQTCFGSKRNYSLHTRSSSSFKTNIEEIKAIESPLSSPSSSYSPVFNSKSLSKSNESQFENQKKFHCLGIYMVFLISLVVTVCWGKVNVIVLTSMFFCCFCLCNTCSHQLKRVGKSRKDVSSTLAAGVRSHPRSFEP</sequence>
<dbReference type="PANTHER" id="PTHR34379">
    <property type="entry name" value="OS07G0553800 PROTEIN"/>
    <property type="match status" value="1"/>
</dbReference>
<dbReference type="Gramene" id="rna11860">
    <property type="protein sequence ID" value="RHN75627.1"/>
    <property type="gene ID" value="gene11860"/>
</dbReference>
<protein>
    <submittedName>
        <fullName evidence="3">Transmembrane protein, putative</fullName>
    </submittedName>
</protein>
<dbReference type="KEGG" id="mtr:11422127"/>
<reference evidence="4" key="5">
    <citation type="journal article" date="2018" name="Nat. Plants">
        <title>Whole-genome landscape of Medicago truncatula symbiotic genes.</title>
        <authorList>
            <person name="Pecrix Y."/>
            <person name="Gamas P."/>
            <person name="Carrere S."/>
        </authorList>
    </citation>
    <scope>NUCLEOTIDE SEQUENCE</scope>
    <source>
        <tissue evidence="4">Leaves</tissue>
    </source>
</reference>
<keyword evidence="6" id="KW-1185">Reference proteome</keyword>
<dbReference type="InterPro" id="IPR040411">
    <property type="entry name" value="At5g23160-like"/>
</dbReference>
<dbReference type="OrthoDB" id="771184at2759"/>
<evidence type="ECO:0000256" key="2">
    <source>
        <dbReference type="SAM" id="Phobius"/>
    </source>
</evidence>
<dbReference type="EnsemblPlants" id="AES67326">
    <property type="protein sequence ID" value="AES67326"/>
    <property type="gene ID" value="MTR_2g089380"/>
</dbReference>
<proteinExistence type="predicted"/>
<dbReference type="Proteomes" id="UP000002051">
    <property type="component" value="Chromosome 2"/>
</dbReference>
<reference evidence="3 6" key="1">
    <citation type="journal article" date="2011" name="Nature">
        <title>The Medicago genome provides insight into the evolution of rhizobial symbioses.</title>
        <authorList>
            <person name="Young N.D."/>
            <person name="Debelle F."/>
            <person name="Oldroyd G.E."/>
            <person name="Geurts R."/>
            <person name="Cannon S.B."/>
            <person name="Udvardi M.K."/>
            <person name="Benedito V.A."/>
            <person name="Mayer K.F."/>
            <person name="Gouzy J."/>
            <person name="Schoof H."/>
            <person name="Van de Peer Y."/>
            <person name="Proost S."/>
            <person name="Cook D.R."/>
            <person name="Meyers B.C."/>
            <person name="Spannagl M."/>
            <person name="Cheung F."/>
            <person name="De Mita S."/>
            <person name="Krishnakumar V."/>
            <person name="Gundlach H."/>
            <person name="Zhou S."/>
            <person name="Mudge J."/>
            <person name="Bharti A.K."/>
            <person name="Murray J.D."/>
            <person name="Naoumkina M.A."/>
            <person name="Rosen B."/>
            <person name="Silverstein K.A."/>
            <person name="Tang H."/>
            <person name="Rombauts S."/>
            <person name="Zhao P.X."/>
            <person name="Zhou P."/>
            <person name="Barbe V."/>
            <person name="Bardou P."/>
            <person name="Bechner M."/>
            <person name="Bellec A."/>
            <person name="Berger A."/>
            <person name="Berges H."/>
            <person name="Bidwell S."/>
            <person name="Bisseling T."/>
            <person name="Choisne N."/>
            <person name="Couloux A."/>
            <person name="Denny R."/>
            <person name="Deshpande S."/>
            <person name="Dai X."/>
            <person name="Doyle J.J."/>
            <person name="Dudez A.M."/>
            <person name="Farmer A.D."/>
            <person name="Fouteau S."/>
            <person name="Franken C."/>
            <person name="Gibelin C."/>
            <person name="Gish J."/>
            <person name="Goldstein S."/>
            <person name="Gonzalez A.J."/>
            <person name="Green P.J."/>
            <person name="Hallab A."/>
            <person name="Hartog M."/>
            <person name="Hua A."/>
            <person name="Humphray S.J."/>
            <person name="Jeong D.H."/>
            <person name="Jing Y."/>
            <person name="Jocker A."/>
            <person name="Kenton S.M."/>
            <person name="Kim D.J."/>
            <person name="Klee K."/>
            <person name="Lai H."/>
            <person name="Lang C."/>
            <person name="Lin S."/>
            <person name="Macmil S.L."/>
            <person name="Magdelenat G."/>
            <person name="Matthews L."/>
            <person name="McCorrison J."/>
            <person name="Monaghan E.L."/>
            <person name="Mun J.H."/>
            <person name="Najar F.Z."/>
            <person name="Nicholson C."/>
            <person name="Noirot C."/>
            <person name="O'Bleness M."/>
            <person name="Paule C.R."/>
            <person name="Poulain J."/>
            <person name="Prion F."/>
            <person name="Qin B."/>
            <person name="Qu C."/>
            <person name="Retzel E.F."/>
            <person name="Riddle C."/>
            <person name="Sallet E."/>
            <person name="Samain S."/>
            <person name="Samson N."/>
            <person name="Sanders I."/>
            <person name="Saurat O."/>
            <person name="Scarpelli C."/>
            <person name="Schiex T."/>
            <person name="Segurens B."/>
            <person name="Severin A.J."/>
            <person name="Sherrier D.J."/>
            <person name="Shi R."/>
            <person name="Sims S."/>
            <person name="Singer S.R."/>
            <person name="Sinharoy S."/>
            <person name="Sterck L."/>
            <person name="Viollet A."/>
            <person name="Wang B.B."/>
            <person name="Wang K."/>
            <person name="Wang M."/>
            <person name="Wang X."/>
            <person name="Warfsmann J."/>
            <person name="Weissenbach J."/>
            <person name="White D.D."/>
            <person name="White J.D."/>
            <person name="Wiley G.B."/>
            <person name="Wincker P."/>
            <person name="Xing Y."/>
            <person name="Yang L."/>
            <person name="Yao Z."/>
            <person name="Ying F."/>
            <person name="Zhai J."/>
            <person name="Zhou L."/>
            <person name="Zuber A."/>
            <person name="Denarie J."/>
            <person name="Dixon R.A."/>
            <person name="May G.D."/>
            <person name="Schwartz D.C."/>
            <person name="Rogers J."/>
            <person name="Quetier F."/>
            <person name="Town C.D."/>
            <person name="Roe B.A."/>
        </authorList>
    </citation>
    <scope>NUCLEOTIDE SEQUENCE [LARGE SCALE GENOMIC DNA]</scope>
    <source>
        <strain evidence="3">A17</strain>
        <strain evidence="5 6">cv. Jemalong A17</strain>
    </source>
</reference>
<evidence type="ECO:0000256" key="1">
    <source>
        <dbReference type="SAM" id="MobiDB-lite"/>
    </source>
</evidence>
<feature type="compositionally biased region" description="Polar residues" evidence="1">
    <location>
        <begin position="40"/>
        <end position="62"/>
    </location>
</feature>
<evidence type="ECO:0000313" key="7">
    <source>
        <dbReference type="Proteomes" id="UP000265566"/>
    </source>
</evidence>
<name>G7IRL7_MEDTR</name>
<reference evidence="3 6" key="2">
    <citation type="journal article" date="2014" name="BMC Genomics">
        <title>An improved genome release (version Mt4.0) for the model legume Medicago truncatula.</title>
        <authorList>
            <person name="Tang H."/>
            <person name="Krishnakumar V."/>
            <person name="Bidwell S."/>
            <person name="Rosen B."/>
            <person name="Chan A."/>
            <person name="Zhou S."/>
            <person name="Gentzbittel L."/>
            <person name="Childs K.L."/>
            <person name="Yandell M."/>
            <person name="Gundlach H."/>
            <person name="Mayer K.F."/>
            <person name="Schwartz D.C."/>
            <person name="Town C.D."/>
        </authorList>
    </citation>
    <scope>GENOME REANNOTATION</scope>
    <source>
        <strain evidence="5 6">cv. Jemalong A17</strain>
    </source>
</reference>
<feature type="transmembrane region" description="Helical" evidence="2">
    <location>
        <begin position="159"/>
        <end position="178"/>
    </location>
</feature>
<dbReference type="PANTHER" id="PTHR34379:SF15">
    <property type="entry name" value="PROTEIN, PUTATIVE-RELATED"/>
    <property type="match status" value="1"/>
</dbReference>
<dbReference type="OMA" id="AVTIFWG"/>
<dbReference type="AlphaFoldDB" id="G7IRL7"/>
<dbReference type="HOGENOM" id="CLU_1236891_0_0_1"/>
<evidence type="ECO:0000313" key="5">
    <source>
        <dbReference type="EnsemblPlants" id="AES67326"/>
    </source>
</evidence>
<dbReference type="PaxDb" id="3880-AES67326"/>
<gene>
    <name evidence="5" type="primary">11422127</name>
    <name evidence="3" type="ordered locus">MTR_2g089380</name>
    <name evidence="4" type="ORF">MtrunA17_Chr2g0323311</name>
</gene>
<dbReference type="eggNOG" id="ENOG502S6KM">
    <property type="taxonomic scope" value="Eukaryota"/>
</dbReference>
<accession>G7IRL7</accession>
<organism evidence="3 6">
    <name type="scientific">Medicago truncatula</name>
    <name type="common">Barrel medic</name>
    <name type="synonym">Medicago tribuloides</name>
    <dbReference type="NCBI Taxonomy" id="3880"/>
    <lineage>
        <taxon>Eukaryota</taxon>
        <taxon>Viridiplantae</taxon>
        <taxon>Streptophyta</taxon>
        <taxon>Embryophyta</taxon>
        <taxon>Tracheophyta</taxon>
        <taxon>Spermatophyta</taxon>
        <taxon>Magnoliopsida</taxon>
        <taxon>eudicotyledons</taxon>
        <taxon>Gunneridae</taxon>
        <taxon>Pentapetalae</taxon>
        <taxon>rosids</taxon>
        <taxon>fabids</taxon>
        <taxon>Fabales</taxon>
        <taxon>Fabaceae</taxon>
        <taxon>Papilionoideae</taxon>
        <taxon>50 kb inversion clade</taxon>
        <taxon>NPAAA clade</taxon>
        <taxon>Hologalegina</taxon>
        <taxon>IRL clade</taxon>
        <taxon>Trifolieae</taxon>
        <taxon>Medicago</taxon>
    </lineage>
</organism>
<feature type="region of interest" description="Disordered" evidence="1">
    <location>
        <begin position="27"/>
        <end position="66"/>
    </location>
</feature>